<evidence type="ECO:0000313" key="2">
    <source>
        <dbReference type="EMBL" id="QEN10929.1"/>
    </source>
</evidence>
<gene>
    <name evidence="2" type="ORF">E5Q53_05455</name>
</gene>
<accession>A0AAE6JRX8</accession>
<dbReference type="GeneID" id="78224545"/>
<name>A0AAE6JRX8_HAEPH</name>
<dbReference type="EMBL" id="CP038817">
    <property type="protein sequence ID" value="QEN10929.1"/>
    <property type="molecule type" value="Genomic_DNA"/>
</dbReference>
<organism evidence="2 3">
    <name type="scientific">Haemophilus parahaemolyticus</name>
    <dbReference type="NCBI Taxonomy" id="735"/>
    <lineage>
        <taxon>Bacteria</taxon>
        <taxon>Pseudomonadati</taxon>
        <taxon>Pseudomonadota</taxon>
        <taxon>Gammaproteobacteria</taxon>
        <taxon>Pasteurellales</taxon>
        <taxon>Pasteurellaceae</taxon>
        <taxon>Haemophilus</taxon>
    </lineage>
</organism>
<dbReference type="RefSeq" id="WP_005706482.1">
    <property type="nucleotide sequence ID" value="NZ_CP038817.1"/>
</dbReference>
<evidence type="ECO:0008006" key="4">
    <source>
        <dbReference type="Google" id="ProtNLM"/>
    </source>
</evidence>
<keyword evidence="1" id="KW-0812">Transmembrane</keyword>
<dbReference type="Proteomes" id="UP000323974">
    <property type="component" value="Chromosome"/>
</dbReference>
<dbReference type="KEGG" id="hpaa:E5Q53_05455"/>
<keyword evidence="1" id="KW-0472">Membrane</keyword>
<feature type="transmembrane region" description="Helical" evidence="1">
    <location>
        <begin position="7"/>
        <end position="24"/>
    </location>
</feature>
<dbReference type="AlphaFoldDB" id="A0AAE6JRX8"/>
<reference evidence="2 3" key="1">
    <citation type="submission" date="2019-04" db="EMBL/GenBank/DDBJ databases">
        <title>Complete Genome and Methylome Analysis of Haemophilus haemolyticus NEB129.</title>
        <authorList>
            <person name="Fomenkov A."/>
            <person name="Roberts R.J."/>
            <person name="Anton B.P."/>
            <person name="Vincze T."/>
        </authorList>
    </citation>
    <scope>NUCLEOTIDE SEQUENCE [LARGE SCALE GENOMIC DNA]</scope>
    <source>
        <strain evidence="2 3">NEB129</strain>
    </source>
</reference>
<protein>
    <recommendedName>
        <fullName evidence="4">DUF4760 domain-containing protein</fullName>
    </recommendedName>
</protein>
<keyword evidence="1" id="KW-1133">Transmembrane helix</keyword>
<sequence length="184" mass="21990">MDNLIKEILLIILAPAAAIITSWLNSRSTLKSIKINNDFQISRDERLFQKELEKIKLEQTRLDLLHVYKNLCLLQREFSLTSINIDWEDNLHEQEYNKKYFKLCNSFDNSRAIMAISYPELLSEFDDIYGKMNIYWGNFNNLLRQNRLDKSIESQYSWHQKTFEASQEIVRKIQEVKHLLSQIK</sequence>
<proteinExistence type="predicted"/>
<evidence type="ECO:0000256" key="1">
    <source>
        <dbReference type="SAM" id="Phobius"/>
    </source>
</evidence>
<evidence type="ECO:0000313" key="3">
    <source>
        <dbReference type="Proteomes" id="UP000323974"/>
    </source>
</evidence>